<dbReference type="AlphaFoldDB" id="A0A3B1D0W0"/>
<name>A0A3B1D0W0_9ZZZZ</name>
<accession>A0A3B1D0W0</accession>
<dbReference type="InterPro" id="IPR005111">
    <property type="entry name" value="MoeA_C_domain_IV"/>
</dbReference>
<keyword evidence="4" id="KW-0808">Transferase</keyword>
<dbReference type="Gene3D" id="3.40.980.10">
    <property type="entry name" value="MoaB/Mog-like domain"/>
    <property type="match status" value="1"/>
</dbReference>
<evidence type="ECO:0000259" key="3">
    <source>
        <dbReference type="SMART" id="SM00852"/>
    </source>
</evidence>
<gene>
    <name evidence="4" type="ORF">MNBD_NITROSPIRAE02-736</name>
</gene>
<dbReference type="Gene3D" id="2.40.340.10">
    <property type="entry name" value="MoeA, C-terminal, domain IV"/>
    <property type="match status" value="1"/>
</dbReference>
<dbReference type="Pfam" id="PF00994">
    <property type="entry name" value="MoCF_biosynth"/>
    <property type="match status" value="1"/>
</dbReference>
<dbReference type="EC" id="2.10.1.1" evidence="4"/>
<dbReference type="InterPro" id="IPR036135">
    <property type="entry name" value="MoeA_linker/N_sf"/>
</dbReference>
<feature type="domain" description="MoaB/Mog" evidence="3">
    <location>
        <begin position="177"/>
        <end position="314"/>
    </location>
</feature>
<evidence type="ECO:0000313" key="4">
    <source>
        <dbReference type="EMBL" id="VAX30423.1"/>
    </source>
</evidence>
<feature type="non-terminal residue" evidence="4">
    <location>
        <position position="439"/>
    </location>
</feature>
<dbReference type="GO" id="GO:0005829">
    <property type="term" value="C:cytosol"/>
    <property type="evidence" value="ECO:0007669"/>
    <property type="project" value="TreeGrafter"/>
</dbReference>
<proteinExistence type="predicted"/>
<dbReference type="GO" id="GO:0061599">
    <property type="term" value="F:molybdopterin molybdotransferase activity"/>
    <property type="evidence" value="ECO:0007669"/>
    <property type="project" value="UniProtKB-EC"/>
</dbReference>
<comment type="pathway">
    <text evidence="1">Cofactor biosynthesis; molybdopterin biosynthesis.</text>
</comment>
<dbReference type="CDD" id="cd00887">
    <property type="entry name" value="MoeA"/>
    <property type="match status" value="1"/>
</dbReference>
<evidence type="ECO:0000256" key="1">
    <source>
        <dbReference type="ARBA" id="ARBA00005046"/>
    </source>
</evidence>
<dbReference type="Gene3D" id="2.170.190.11">
    <property type="entry name" value="Molybdopterin biosynthesis moea protein, domain 3"/>
    <property type="match status" value="1"/>
</dbReference>
<dbReference type="InterPro" id="IPR008284">
    <property type="entry name" value="MoCF_biosynth_CS"/>
</dbReference>
<dbReference type="SUPFAM" id="SSF63867">
    <property type="entry name" value="MoeA C-terminal domain-like"/>
    <property type="match status" value="1"/>
</dbReference>
<organism evidence="4">
    <name type="scientific">hydrothermal vent metagenome</name>
    <dbReference type="NCBI Taxonomy" id="652676"/>
    <lineage>
        <taxon>unclassified sequences</taxon>
        <taxon>metagenomes</taxon>
        <taxon>ecological metagenomes</taxon>
    </lineage>
</organism>
<dbReference type="NCBIfam" id="TIGR00177">
    <property type="entry name" value="molyb_syn"/>
    <property type="match status" value="1"/>
</dbReference>
<evidence type="ECO:0000256" key="2">
    <source>
        <dbReference type="ARBA" id="ARBA00023150"/>
    </source>
</evidence>
<dbReference type="SMART" id="SM00852">
    <property type="entry name" value="MoCF_biosynth"/>
    <property type="match status" value="1"/>
</dbReference>
<protein>
    <submittedName>
        <fullName evidence="4">Molybdopterin molybdenumtransferase / Periplasmic molybdate-binding domain</fullName>
        <ecNumber evidence="4">2.10.1.1</ecNumber>
    </submittedName>
</protein>
<dbReference type="InterPro" id="IPR036425">
    <property type="entry name" value="MoaB/Mog-like_dom_sf"/>
</dbReference>
<dbReference type="Gene3D" id="3.90.105.10">
    <property type="entry name" value="Molybdopterin biosynthesis moea protein, domain 2"/>
    <property type="match status" value="1"/>
</dbReference>
<dbReference type="EMBL" id="UOGH01000164">
    <property type="protein sequence ID" value="VAX30423.1"/>
    <property type="molecule type" value="Genomic_DNA"/>
</dbReference>
<dbReference type="InterPro" id="IPR005110">
    <property type="entry name" value="MoeA_linker/N"/>
</dbReference>
<dbReference type="Pfam" id="PF03453">
    <property type="entry name" value="MoeA_N"/>
    <property type="match status" value="1"/>
</dbReference>
<dbReference type="Pfam" id="PF03454">
    <property type="entry name" value="MoeA_C"/>
    <property type="match status" value="1"/>
</dbReference>
<dbReference type="InterPro" id="IPR001453">
    <property type="entry name" value="MoaB/Mog_dom"/>
</dbReference>
<dbReference type="SUPFAM" id="SSF53218">
    <property type="entry name" value="Molybdenum cofactor biosynthesis proteins"/>
    <property type="match status" value="1"/>
</dbReference>
<reference evidence="4" key="1">
    <citation type="submission" date="2018-06" db="EMBL/GenBank/DDBJ databases">
        <authorList>
            <person name="Zhirakovskaya E."/>
        </authorList>
    </citation>
    <scope>NUCLEOTIDE SEQUENCE</scope>
</reference>
<dbReference type="PANTHER" id="PTHR10192">
    <property type="entry name" value="MOLYBDOPTERIN BIOSYNTHESIS PROTEIN"/>
    <property type="match status" value="1"/>
</dbReference>
<sequence>MKQSRRIYQDNTPLQDAIEKWLAVVEPLPPKEGEFIPVHHSAGRITAQAVQAVISSPFFHSSAMDGYAVRFHETFGATETHPLRLKLNEQAVPVNTGEPMPDGFNAVIMVEDVSIEGFFIEITESVTPYQHVRTVGEDIVRTELILPENQRIRPVDIGAILAGGHTGVSVRKKPVVTLIPTGNEVVEPGTPLRRGNIIDFNSYMTGALINQWGGEYRREGVVSDDKELLKEIISESLKNSDLVVVIAGSSAGTKDFTPNAIGELGRIIVHGINIKPGKPVLLGMVEGKPVIGLPGYPVSAYITFELFAKPLVYHLLGIVPEMPDILKARLSRPIASSLGQEEFLRVKVGKVGDNYIATPSGRGAGALMTLQRADGIVRIPAMSEGLAQKSEVEVTLLRSRDEIENTIVCIGSHDNTLDILANLLKKRFHSYSLSSAHVG</sequence>
<dbReference type="SUPFAM" id="SSF63882">
    <property type="entry name" value="MoeA N-terminal region -like"/>
    <property type="match status" value="1"/>
</dbReference>
<dbReference type="InterPro" id="IPR036688">
    <property type="entry name" value="MoeA_C_domain_IV_sf"/>
</dbReference>
<dbReference type="InterPro" id="IPR038987">
    <property type="entry name" value="MoeA-like"/>
</dbReference>
<keyword evidence="2" id="KW-0501">Molybdenum cofactor biosynthesis</keyword>
<dbReference type="PANTHER" id="PTHR10192:SF16">
    <property type="entry name" value="MOLYBDOPTERIN MOLYBDENUMTRANSFERASE"/>
    <property type="match status" value="1"/>
</dbReference>
<dbReference type="GO" id="GO:0006777">
    <property type="term" value="P:Mo-molybdopterin cofactor biosynthetic process"/>
    <property type="evidence" value="ECO:0007669"/>
    <property type="project" value="UniProtKB-KW"/>
</dbReference>
<dbReference type="PROSITE" id="PS01079">
    <property type="entry name" value="MOCF_BIOSYNTHESIS_2"/>
    <property type="match status" value="1"/>
</dbReference>
<dbReference type="UniPathway" id="UPA00344"/>